<dbReference type="Proteomes" id="UP000031327">
    <property type="component" value="Unassembled WGS sequence"/>
</dbReference>
<comment type="caution">
    <text evidence="1">The sequence shown here is derived from an EMBL/GenBank/DDBJ whole genome shotgun (WGS) entry which is preliminary data.</text>
</comment>
<evidence type="ECO:0000313" key="2">
    <source>
        <dbReference type="Proteomes" id="UP000031327"/>
    </source>
</evidence>
<evidence type="ECO:0008006" key="3">
    <source>
        <dbReference type="Google" id="ProtNLM"/>
    </source>
</evidence>
<dbReference type="SUPFAM" id="SSF53448">
    <property type="entry name" value="Nucleotide-diphospho-sugar transferases"/>
    <property type="match status" value="1"/>
</dbReference>
<dbReference type="InterPro" id="IPR029044">
    <property type="entry name" value="Nucleotide-diphossugar_trans"/>
</dbReference>
<dbReference type="AlphaFoldDB" id="A0A0C1Q5N4"/>
<protein>
    <recommendedName>
        <fullName evidence="3">Glycosyl transferase</fullName>
    </recommendedName>
</protein>
<proteinExistence type="predicted"/>
<dbReference type="Gene3D" id="3.90.550.10">
    <property type="entry name" value="Spore Coat Polysaccharide Biosynthesis Protein SpsA, Chain A"/>
    <property type="match status" value="1"/>
</dbReference>
<dbReference type="EMBL" id="JWIC01000007">
    <property type="protein sequence ID" value="KID55886.1"/>
    <property type="molecule type" value="Genomic_DNA"/>
</dbReference>
<dbReference type="OrthoDB" id="6296156at2"/>
<organism evidence="1 2">
    <name type="scientific">Pseudoalteromonas luteoviolacea</name>
    <dbReference type="NCBI Taxonomy" id="43657"/>
    <lineage>
        <taxon>Bacteria</taxon>
        <taxon>Pseudomonadati</taxon>
        <taxon>Pseudomonadota</taxon>
        <taxon>Gammaproteobacteria</taxon>
        <taxon>Alteromonadales</taxon>
        <taxon>Pseudoalteromonadaceae</taxon>
        <taxon>Pseudoalteromonas</taxon>
    </lineage>
</organism>
<dbReference type="RefSeq" id="WP_039610458.1">
    <property type="nucleotide sequence ID" value="NZ_JWIC01000007.1"/>
</dbReference>
<gene>
    <name evidence="1" type="ORF">JF50_16210</name>
</gene>
<reference evidence="1 2" key="1">
    <citation type="submission" date="2014-12" db="EMBL/GenBank/DDBJ databases">
        <title>Draft Genome Sequence of Pseudoalteromonas luteoviolacea HI1.</title>
        <authorList>
            <person name="Asahina A.Y."/>
            <person name="Hadfield M.G."/>
        </authorList>
    </citation>
    <scope>NUCLEOTIDE SEQUENCE [LARGE SCALE GENOMIC DNA]</scope>
    <source>
        <strain evidence="1 2">HI1</strain>
    </source>
</reference>
<accession>A0A0C1Q5N4</accession>
<evidence type="ECO:0000313" key="1">
    <source>
        <dbReference type="EMBL" id="KID55886.1"/>
    </source>
</evidence>
<sequence>MSELNRFDECFVYVIYGEQERHYLEAQLSIASLLFHNPNAKICLLVERDDLFDAHDQIRVIPFTKAMQNEWLGSDKYHFKLKLAGLKFLLENHAKKVIFLDTDTLIRADITHLMDGVSNGSMLMHELEGTLKRKRFTRQYAAAIGKTFVSPTYGSWQVEHDAPMFNSGVIGITEAHVEHLDIALWMMPLLDELIDIHSAEQFALGIILSRHGTVCEAGNRQIYHYWHKKPRKYIFEQMKILVSELNGSSLYHHPQRMASFKFRRPFNRWLQDKLTGKVPTN</sequence>
<name>A0A0C1Q5N4_9GAMM</name>